<dbReference type="SUPFAM" id="SSF55103">
    <property type="entry name" value="FAD-linked oxidases, C-terminal domain"/>
    <property type="match status" value="1"/>
</dbReference>
<dbReference type="PROSITE" id="PS51387">
    <property type="entry name" value="FAD_PCMH"/>
    <property type="match status" value="1"/>
</dbReference>
<dbReference type="SUPFAM" id="SSF56176">
    <property type="entry name" value="FAD-binding/transporter-associated domain-like"/>
    <property type="match status" value="1"/>
</dbReference>
<dbReference type="Proteomes" id="UP001179830">
    <property type="component" value="Chromosome"/>
</dbReference>
<evidence type="ECO:0000259" key="8">
    <source>
        <dbReference type="PROSITE" id="PS51387"/>
    </source>
</evidence>
<keyword evidence="4" id="KW-0274">FAD</keyword>
<comment type="cofactor">
    <cofactor evidence="1">
        <name>FAD</name>
        <dbReference type="ChEBI" id="CHEBI:57692"/>
    </cofactor>
</comment>
<dbReference type="InterPro" id="IPR004113">
    <property type="entry name" value="FAD-bd_oxidored_4_C"/>
</dbReference>
<evidence type="ECO:0000256" key="1">
    <source>
        <dbReference type="ARBA" id="ARBA00001974"/>
    </source>
</evidence>
<dbReference type="InterPro" id="IPR016171">
    <property type="entry name" value="Vanillyl_alc_oxidase_C-sub2"/>
</dbReference>
<reference evidence="9" key="1">
    <citation type="submission" date="2023-04" db="EMBL/GenBank/DDBJ databases">
        <title>Complete genome sequence of Halomonas alkaliantarctica MSP3 isolated from marine sediment, Jeju Island.</title>
        <authorList>
            <person name="Park S.-J."/>
        </authorList>
    </citation>
    <scope>NUCLEOTIDE SEQUENCE</scope>
    <source>
        <strain evidence="9">MSP3</strain>
    </source>
</reference>
<feature type="domain" description="FAD-binding PCMH-type" evidence="8">
    <location>
        <begin position="50"/>
        <end position="280"/>
    </location>
</feature>
<dbReference type="Pfam" id="PF13183">
    <property type="entry name" value="Fer4_8"/>
    <property type="match status" value="1"/>
</dbReference>
<dbReference type="InterPro" id="IPR006094">
    <property type="entry name" value="Oxid_FAD_bind_N"/>
</dbReference>
<dbReference type="InterPro" id="IPR017900">
    <property type="entry name" value="4Fe4S_Fe_S_CS"/>
</dbReference>
<keyword evidence="10" id="KW-1185">Reference proteome</keyword>
<dbReference type="Pfam" id="PF02913">
    <property type="entry name" value="FAD-oxidase_C"/>
    <property type="match status" value="1"/>
</dbReference>
<evidence type="ECO:0000313" key="9">
    <source>
        <dbReference type="EMBL" id="WGI24650.1"/>
    </source>
</evidence>
<dbReference type="InterPro" id="IPR016164">
    <property type="entry name" value="FAD-linked_Oxase-like_C"/>
</dbReference>
<keyword evidence="6" id="KW-0408">Iron</keyword>
<evidence type="ECO:0000313" key="10">
    <source>
        <dbReference type="Proteomes" id="UP001179830"/>
    </source>
</evidence>
<dbReference type="EMBL" id="CP122961">
    <property type="protein sequence ID" value="WGI24650.1"/>
    <property type="molecule type" value="Genomic_DNA"/>
</dbReference>
<dbReference type="InterPro" id="IPR017896">
    <property type="entry name" value="4Fe4S_Fe-S-bd"/>
</dbReference>
<dbReference type="Gene3D" id="3.30.465.10">
    <property type="match status" value="1"/>
</dbReference>
<keyword evidence="3" id="KW-0479">Metal-binding</keyword>
<dbReference type="Pfam" id="PF02754">
    <property type="entry name" value="CCG"/>
    <property type="match status" value="1"/>
</dbReference>
<gene>
    <name evidence="9" type="ORF">QEN58_15105</name>
</gene>
<evidence type="ECO:0000256" key="4">
    <source>
        <dbReference type="ARBA" id="ARBA00022827"/>
    </source>
</evidence>
<dbReference type="PANTHER" id="PTHR11748:SF119">
    <property type="entry name" value="D-2-HYDROXYGLUTARATE DEHYDROGENASE"/>
    <property type="match status" value="1"/>
</dbReference>
<dbReference type="InterPro" id="IPR036318">
    <property type="entry name" value="FAD-bd_PCMH-like_sf"/>
</dbReference>
<dbReference type="InterPro" id="IPR016166">
    <property type="entry name" value="FAD-bd_PCMH"/>
</dbReference>
<dbReference type="Gene3D" id="3.30.70.2740">
    <property type="match status" value="1"/>
</dbReference>
<keyword evidence="5" id="KW-0560">Oxidoreductase</keyword>
<dbReference type="Gene3D" id="3.30.70.2190">
    <property type="match status" value="1"/>
</dbReference>
<evidence type="ECO:0000256" key="7">
    <source>
        <dbReference type="ARBA" id="ARBA00023014"/>
    </source>
</evidence>
<evidence type="ECO:0000256" key="5">
    <source>
        <dbReference type="ARBA" id="ARBA00023002"/>
    </source>
</evidence>
<dbReference type="InterPro" id="IPR004017">
    <property type="entry name" value="Cys_rich_dom"/>
</dbReference>
<dbReference type="RefSeq" id="WP_280104443.1">
    <property type="nucleotide sequence ID" value="NZ_CP122961.1"/>
</dbReference>
<dbReference type="PROSITE" id="PS00198">
    <property type="entry name" value="4FE4S_FER_1"/>
    <property type="match status" value="1"/>
</dbReference>
<sequence>MTSLTNQQPSRDAKIKPLGELAGRLSREMAGEVLFDRATRGRYSTDASIYQVTPVGVVIPRHQEDLKIALDIARDAKVPILARGAGTSQCGQTVGEALVIDTTRWLNQVIEFDAEARTVVVEPGIVLDHLNAWLKPHGLWYPVDVSTSAQCTIGGMAGNNSCGSRSIYYGNMVHNVLGVDALLADGSAASFGFVDRFAEGSREQRLAQQVRAIAERVGPEIRDHFPKVLRRVGGYNLDLFDCQNPMPYDPDGRDNLAHLLVGSEGTLGVSQRIKLRLSPLPEQKVLGVVNFPTFYQAMDFTQHIVKLGPTAVELVDRTMIELSLENPAFRPVIEKALIGKPEAILLVEFAGQDHAAQLDALRGLNELMGDLGLPGSVVDMPEAAEQKALWNVRKAGLNIMMSMKGDGKPVSFIEDCAVPLEHLAEYTEKLTEVFNRYGTEGTWYAHAGVGTLHVRPILDMRRDGAEKMREIAELASALVREYKGAYSGEHGDGICRGEWVAWQFGETVNNAFRDIKQLFDPDNLFNPGKIVDTPKMDDERYFRFPKSYTTIPLTPVFDWSAWNVKRDPLTGEQTAPGTGGDATHGLAMAVEMCNNNGHCRKFDAGTMCPSFRVTKDEQHLTRGRANTLRLVLSGQLGDEGLASDDVKEALDLCVSCKGCKRDCPTGVDMAKFKIEARTARARVNGLSLRDRMVGEMPRYAPWASKFSALVNGVERVPFLAKQIKQALKLAPQRSLPVFNGNFLASPEASRQPVSSEREVLLFVDTFNNYMEGDNAKAAKRVLEAAGYRVHLNVTKGQRPLCCGRTYLSSGQFDKAKAEAKRTLEHLMPFVERGVAVVGLEPSCLLSMRDEFLQYGFGEEAKALSASAYLFEEFLVKARAENQLPLELKPLSYERAMLHGHCHQKAFDALRPVEQVLGWIPNLTIETIESSCCGMAGSFGYEAEHYDASLKMAELSLLPAIRKADSNAVLIADGTSCRHQIHDGSGRQAIHVARLLEQALA</sequence>
<proteinExistence type="predicted"/>
<name>A0ABY8LJX6_9GAMM</name>
<keyword evidence="2" id="KW-0285">Flavoprotein</keyword>
<dbReference type="PANTHER" id="PTHR11748">
    <property type="entry name" value="D-LACTATE DEHYDROGENASE"/>
    <property type="match status" value="1"/>
</dbReference>
<dbReference type="Pfam" id="PF01565">
    <property type="entry name" value="FAD_binding_4"/>
    <property type="match status" value="1"/>
</dbReference>
<evidence type="ECO:0000256" key="2">
    <source>
        <dbReference type="ARBA" id="ARBA00022630"/>
    </source>
</evidence>
<organism evidence="9 10">
    <name type="scientific">Halomonas alkaliantarctica</name>
    <dbReference type="NCBI Taxonomy" id="232346"/>
    <lineage>
        <taxon>Bacteria</taxon>
        <taxon>Pseudomonadati</taxon>
        <taxon>Pseudomonadota</taxon>
        <taxon>Gammaproteobacteria</taxon>
        <taxon>Oceanospirillales</taxon>
        <taxon>Halomonadaceae</taxon>
        <taxon>Halomonas</taxon>
    </lineage>
</organism>
<keyword evidence="7" id="KW-0411">Iron-sulfur</keyword>
<accession>A0ABY8LJX6</accession>
<dbReference type="SUPFAM" id="SSF46548">
    <property type="entry name" value="alpha-helical ferredoxin"/>
    <property type="match status" value="1"/>
</dbReference>
<protein>
    <submittedName>
        <fullName evidence="9">FAD-linked oxidase C-terminal domain-containing protein</fullName>
    </submittedName>
</protein>
<dbReference type="Gene3D" id="1.10.45.10">
    <property type="entry name" value="Vanillyl-alcohol Oxidase, Chain A, domain 4"/>
    <property type="match status" value="1"/>
</dbReference>
<dbReference type="InterPro" id="IPR016169">
    <property type="entry name" value="FAD-bd_PCMH_sub2"/>
</dbReference>
<evidence type="ECO:0000256" key="3">
    <source>
        <dbReference type="ARBA" id="ARBA00022723"/>
    </source>
</evidence>
<evidence type="ECO:0000256" key="6">
    <source>
        <dbReference type="ARBA" id="ARBA00023004"/>
    </source>
</evidence>